<evidence type="ECO:0008006" key="6">
    <source>
        <dbReference type="Google" id="ProtNLM"/>
    </source>
</evidence>
<comment type="similarity">
    <text evidence="1">Belongs to the importin alpha family.</text>
</comment>
<keyword evidence="2" id="KW-0813">Transport</keyword>
<gene>
    <name evidence="4" type="ORF">DY000_02026611</name>
</gene>
<comment type="caution">
    <text evidence="4">The sequence shown here is derived from an EMBL/GenBank/DDBJ whole genome shotgun (WGS) entry which is preliminary data.</text>
</comment>
<dbReference type="Proteomes" id="UP000266723">
    <property type="component" value="Unassembled WGS sequence"/>
</dbReference>
<dbReference type="Gene3D" id="1.25.10.10">
    <property type="entry name" value="Leucine-rich Repeat Variant"/>
    <property type="match status" value="1"/>
</dbReference>
<evidence type="ECO:0000256" key="2">
    <source>
        <dbReference type="ARBA" id="ARBA00022448"/>
    </source>
</evidence>
<evidence type="ECO:0000313" key="4">
    <source>
        <dbReference type="EMBL" id="KAF3591084.1"/>
    </source>
</evidence>
<dbReference type="InterPro" id="IPR016024">
    <property type="entry name" value="ARM-type_fold"/>
</dbReference>
<accession>A0ABQ7E4B2</accession>
<dbReference type="InterPro" id="IPR011989">
    <property type="entry name" value="ARM-like"/>
</dbReference>
<evidence type="ECO:0000256" key="1">
    <source>
        <dbReference type="ARBA" id="ARBA00010394"/>
    </source>
</evidence>
<keyword evidence="3" id="KW-0653">Protein transport</keyword>
<evidence type="ECO:0000256" key="3">
    <source>
        <dbReference type="ARBA" id="ARBA00022927"/>
    </source>
</evidence>
<reference evidence="4 5" key="1">
    <citation type="journal article" date="2020" name="BMC Genomics">
        <title>Intraspecific diversification of the crop wild relative Brassica cretica Lam. using demographic model selection.</title>
        <authorList>
            <person name="Kioukis A."/>
            <person name="Michalopoulou V.A."/>
            <person name="Briers L."/>
            <person name="Pirintsos S."/>
            <person name="Studholme D.J."/>
            <person name="Pavlidis P."/>
            <person name="Sarris P.F."/>
        </authorList>
    </citation>
    <scope>NUCLEOTIDE SEQUENCE [LARGE SCALE GENOMIC DNA]</scope>
    <source>
        <strain evidence="5">cv. PFS-1207/04</strain>
    </source>
</reference>
<evidence type="ECO:0000313" key="5">
    <source>
        <dbReference type="Proteomes" id="UP000266723"/>
    </source>
</evidence>
<dbReference type="EMBL" id="QGKV02000299">
    <property type="protein sequence ID" value="KAF3591084.1"/>
    <property type="molecule type" value="Genomic_DNA"/>
</dbReference>
<organism evidence="4 5">
    <name type="scientific">Brassica cretica</name>
    <name type="common">Mustard</name>
    <dbReference type="NCBI Taxonomy" id="69181"/>
    <lineage>
        <taxon>Eukaryota</taxon>
        <taxon>Viridiplantae</taxon>
        <taxon>Streptophyta</taxon>
        <taxon>Embryophyta</taxon>
        <taxon>Tracheophyta</taxon>
        <taxon>Spermatophyta</taxon>
        <taxon>Magnoliopsida</taxon>
        <taxon>eudicotyledons</taxon>
        <taxon>Gunneridae</taxon>
        <taxon>Pentapetalae</taxon>
        <taxon>rosids</taxon>
        <taxon>malvids</taxon>
        <taxon>Brassicales</taxon>
        <taxon>Brassicaceae</taxon>
        <taxon>Brassiceae</taxon>
        <taxon>Brassica</taxon>
    </lineage>
</organism>
<protein>
    <recommendedName>
        <fullName evidence="6">FRIGIDA-like protein</fullName>
    </recommendedName>
</protein>
<dbReference type="SUPFAM" id="SSF48371">
    <property type="entry name" value="ARM repeat"/>
    <property type="match status" value="1"/>
</dbReference>
<dbReference type="PANTHER" id="PTHR23316">
    <property type="entry name" value="IMPORTIN ALPHA"/>
    <property type="match status" value="1"/>
</dbReference>
<sequence>MLACREDLVPACVHPLTQFKEKKKIVEFGITVPDSPVEGLRKLMVGILSTQFRWILRLGIKRYPGLGRTVLWTATKTQHCKARLLSTVGMKGSSVMNKLYSVEESSEKVADLGAAVMVSVAGYYGLKLEVSKLIERAEKGVNETEQPPQPQPEILMLLKALEEVALSRALREYLKKKKKTVKTEESGITPPPPPPRLLPTWLNRVGAGGKSSLQREEERMLKYQRSLFPRRKLLSVERNPLSDRCPRLLEFLTKGKTIHSFRPVTEHGAVPIFVTVGSPPGALLPLFSQLDDHCPQPPFDQVRRLMRKCLRMLVGPSLIFLMEPMTKSNLHPSLVPALPSIIGNIVTGDDAQTQYVDLVMVHALLSRLSLMTHNHKKSIKKKACWTISIITAGKRTRLLYVKLGLICRLVSLLTRSSKLPELGAMRALLILKDYHGGSRRIERGSRDIYHLVVMMQPQSPGGFKPITLILLSHCTFCVCGIKSRKKRQAALGIGQEEDHKIKNNKINNNLARRFTECLEQDQDRSVRILTVAKAEEDG</sequence>
<proteinExistence type="inferred from homology"/>
<name>A0ABQ7E4B2_BRACR</name>
<keyword evidence="5" id="KW-1185">Reference proteome</keyword>